<accession>A0A9P4QWG4</accession>
<protein>
    <submittedName>
        <fullName evidence="2">Uncharacterized protein</fullName>
    </submittedName>
</protein>
<gene>
    <name evidence="2" type="ORF">EJ04DRAFT_301180</name>
</gene>
<dbReference type="EMBL" id="ML996171">
    <property type="protein sequence ID" value="KAF2732775.1"/>
    <property type="molecule type" value="Genomic_DNA"/>
</dbReference>
<reference evidence="2" key="1">
    <citation type="journal article" date="2020" name="Stud. Mycol.">
        <title>101 Dothideomycetes genomes: a test case for predicting lifestyles and emergence of pathogens.</title>
        <authorList>
            <person name="Haridas S."/>
            <person name="Albert R."/>
            <person name="Binder M."/>
            <person name="Bloem J."/>
            <person name="Labutti K."/>
            <person name="Salamov A."/>
            <person name="Andreopoulos B."/>
            <person name="Baker S."/>
            <person name="Barry K."/>
            <person name="Bills G."/>
            <person name="Bluhm B."/>
            <person name="Cannon C."/>
            <person name="Castanera R."/>
            <person name="Culley D."/>
            <person name="Daum C."/>
            <person name="Ezra D."/>
            <person name="Gonzalez J."/>
            <person name="Henrissat B."/>
            <person name="Kuo A."/>
            <person name="Liang C."/>
            <person name="Lipzen A."/>
            <person name="Lutzoni F."/>
            <person name="Magnuson J."/>
            <person name="Mondo S."/>
            <person name="Nolan M."/>
            <person name="Ohm R."/>
            <person name="Pangilinan J."/>
            <person name="Park H.-J."/>
            <person name="Ramirez L."/>
            <person name="Alfaro M."/>
            <person name="Sun H."/>
            <person name="Tritt A."/>
            <person name="Yoshinaga Y."/>
            <person name="Zwiers L.-H."/>
            <person name="Turgeon B."/>
            <person name="Goodwin S."/>
            <person name="Spatafora J."/>
            <person name="Crous P."/>
            <person name="Grigoriev I."/>
        </authorList>
    </citation>
    <scope>NUCLEOTIDE SEQUENCE</scope>
    <source>
        <strain evidence="2">CBS 125425</strain>
    </source>
</reference>
<proteinExistence type="predicted"/>
<dbReference type="AlphaFoldDB" id="A0A9P4QWG4"/>
<dbReference type="Proteomes" id="UP000799444">
    <property type="component" value="Unassembled WGS sequence"/>
</dbReference>
<feature type="region of interest" description="Disordered" evidence="1">
    <location>
        <begin position="66"/>
        <end position="95"/>
    </location>
</feature>
<organism evidence="2 3">
    <name type="scientific">Polyplosphaeria fusca</name>
    <dbReference type="NCBI Taxonomy" id="682080"/>
    <lineage>
        <taxon>Eukaryota</taxon>
        <taxon>Fungi</taxon>
        <taxon>Dikarya</taxon>
        <taxon>Ascomycota</taxon>
        <taxon>Pezizomycotina</taxon>
        <taxon>Dothideomycetes</taxon>
        <taxon>Pleosporomycetidae</taxon>
        <taxon>Pleosporales</taxon>
        <taxon>Tetraplosphaeriaceae</taxon>
        <taxon>Polyplosphaeria</taxon>
    </lineage>
</organism>
<comment type="caution">
    <text evidence="2">The sequence shown here is derived from an EMBL/GenBank/DDBJ whole genome shotgun (WGS) entry which is preliminary data.</text>
</comment>
<name>A0A9P4QWG4_9PLEO</name>
<keyword evidence="3" id="KW-1185">Reference proteome</keyword>
<evidence type="ECO:0000313" key="2">
    <source>
        <dbReference type="EMBL" id="KAF2732775.1"/>
    </source>
</evidence>
<sequence length="95" mass="10035">MYDVGCETVEPIPGLLARIPGSVLPASLSTKAQEKQKQTLVIQESFLSSLLCTNSLPVVFREVGGKKSDGLSPACADLQSDNEVVDRGSGGEQSR</sequence>
<evidence type="ECO:0000256" key="1">
    <source>
        <dbReference type="SAM" id="MobiDB-lite"/>
    </source>
</evidence>
<evidence type="ECO:0000313" key="3">
    <source>
        <dbReference type="Proteomes" id="UP000799444"/>
    </source>
</evidence>